<accession>A0A1I5Z0W0</accession>
<evidence type="ECO:0000256" key="1">
    <source>
        <dbReference type="SAM" id="SignalP"/>
    </source>
</evidence>
<feature type="signal peptide" evidence="1">
    <location>
        <begin position="1"/>
        <end position="22"/>
    </location>
</feature>
<evidence type="ECO:0008006" key="4">
    <source>
        <dbReference type="Google" id="ProtNLM"/>
    </source>
</evidence>
<dbReference type="RefSeq" id="WP_092019794.1">
    <property type="nucleotide sequence ID" value="NZ_FOXH01000023.1"/>
</dbReference>
<sequence>MKHLKNNLWLILLITTANFTFAQDTNVPSQLKDFEGIWQFIPPEWSNDTSFIAIDFLHNSKRLTLYFEKEDKSVFSLGPDIIGFSPKNKNIVKLSDLEEIGQRMYFYRPNPQAPNDSIKYFDQASPSCFASFNGIGSDDYEPPSNGKPNYFLFNFDGRNYEYHRQIQHIPNYIVKSLLENKKELYKVETFLGVKYAKVKIDKSFIFSSPTKGTNMYLLKGDEVEILETKDDWLKIRYYGSKTIEGWIKKTDVE</sequence>
<dbReference type="EMBL" id="FOXH01000023">
    <property type="protein sequence ID" value="SFQ49965.1"/>
    <property type="molecule type" value="Genomic_DNA"/>
</dbReference>
<keyword evidence="1" id="KW-0732">Signal</keyword>
<reference evidence="2 3" key="1">
    <citation type="submission" date="2016-10" db="EMBL/GenBank/DDBJ databases">
        <authorList>
            <person name="de Groot N.N."/>
        </authorList>
    </citation>
    <scope>NUCLEOTIDE SEQUENCE [LARGE SCALE GENOMIC DNA]</scope>
    <source>
        <strain evidence="3">E92,LMG 26720,CCM 7988</strain>
    </source>
</reference>
<protein>
    <recommendedName>
        <fullName evidence="4">SH3 domain-containing protein</fullName>
    </recommendedName>
</protein>
<keyword evidence="3" id="KW-1185">Reference proteome</keyword>
<dbReference type="Proteomes" id="UP000199306">
    <property type="component" value="Unassembled WGS sequence"/>
</dbReference>
<dbReference type="OrthoDB" id="947521at2"/>
<organism evidence="2 3">
    <name type="scientific">Pseudarcicella hirudinis</name>
    <dbReference type="NCBI Taxonomy" id="1079859"/>
    <lineage>
        <taxon>Bacteria</taxon>
        <taxon>Pseudomonadati</taxon>
        <taxon>Bacteroidota</taxon>
        <taxon>Cytophagia</taxon>
        <taxon>Cytophagales</taxon>
        <taxon>Flectobacillaceae</taxon>
        <taxon>Pseudarcicella</taxon>
    </lineage>
</organism>
<dbReference type="AlphaFoldDB" id="A0A1I5Z0W0"/>
<proteinExistence type="predicted"/>
<feature type="chain" id="PRO_5011670962" description="SH3 domain-containing protein" evidence="1">
    <location>
        <begin position="23"/>
        <end position="253"/>
    </location>
</feature>
<gene>
    <name evidence="2" type="ORF">SAMN04515674_12326</name>
</gene>
<dbReference type="STRING" id="1079859.SAMN04515674_12326"/>
<name>A0A1I5Z0W0_9BACT</name>
<evidence type="ECO:0000313" key="2">
    <source>
        <dbReference type="EMBL" id="SFQ49965.1"/>
    </source>
</evidence>
<dbReference type="Gene3D" id="2.30.30.40">
    <property type="entry name" value="SH3 Domains"/>
    <property type="match status" value="1"/>
</dbReference>
<evidence type="ECO:0000313" key="3">
    <source>
        <dbReference type="Proteomes" id="UP000199306"/>
    </source>
</evidence>